<accession>A0AAW2W401</accession>
<dbReference type="AlphaFoldDB" id="A0AAW2W401"/>
<reference evidence="2" key="1">
    <citation type="submission" date="2020-06" db="EMBL/GenBank/DDBJ databases">
        <authorList>
            <person name="Li T."/>
            <person name="Hu X."/>
            <person name="Zhang T."/>
            <person name="Song X."/>
            <person name="Zhang H."/>
            <person name="Dai N."/>
            <person name="Sheng W."/>
            <person name="Hou X."/>
            <person name="Wei L."/>
        </authorList>
    </citation>
    <scope>NUCLEOTIDE SEQUENCE</scope>
    <source>
        <strain evidence="2">G02</strain>
        <tissue evidence="2">Leaf</tissue>
    </source>
</reference>
<feature type="domain" description="Fatty acyl-CoA reductase C-terminal" evidence="1">
    <location>
        <begin position="196"/>
        <end position="284"/>
    </location>
</feature>
<dbReference type="GO" id="GO:0010345">
    <property type="term" value="P:suberin biosynthetic process"/>
    <property type="evidence" value="ECO:0007669"/>
    <property type="project" value="TreeGrafter"/>
</dbReference>
<evidence type="ECO:0000259" key="1">
    <source>
        <dbReference type="Pfam" id="PF03015"/>
    </source>
</evidence>
<dbReference type="CDD" id="cd09071">
    <property type="entry name" value="FAR_C"/>
    <property type="match status" value="1"/>
</dbReference>
<dbReference type="Gene3D" id="3.40.50.720">
    <property type="entry name" value="NAD(P)-binding Rossmann-like Domain"/>
    <property type="match status" value="1"/>
</dbReference>
<dbReference type="PANTHER" id="PTHR11011">
    <property type="entry name" value="MALE STERILITY PROTEIN 2-RELATED"/>
    <property type="match status" value="1"/>
</dbReference>
<dbReference type="GO" id="GO:0080019">
    <property type="term" value="F:alcohol-forming very long-chain fatty acyl-CoA reductase activity"/>
    <property type="evidence" value="ECO:0007669"/>
    <property type="project" value="InterPro"/>
</dbReference>
<dbReference type="EMBL" id="JACGWJ010000002">
    <property type="protein sequence ID" value="KAL0436312.1"/>
    <property type="molecule type" value="Genomic_DNA"/>
</dbReference>
<sequence>MLLHVSTAYVHGMRSGVIAEMPFHMGQTLPGAQIPYLDINMEKKIVEERLRQLHTLNSTPKQITSALKDLGMERTLDTILTAYGKGKLTFFLADPQSVVDLIPGDMVVNAIFAAIARNSNNQPSPNYNFVIYHVGSSRRNPICLQDVVSVGYQYYSRKKPFLDNRGKRSAVGAELKLLSSMTSFRRHIKIRYLPFLKILKLLNMIFCHKFERSYTNSSRALNYLLRIVELYKPYSLFQGIFDDANTEDLRMTTREYNSNADMFGFDPKCIQWEEYLLNTHFPGVVSTMRSNN</sequence>
<gene>
    <name evidence="2" type="ORF">Sradi_0339100</name>
</gene>
<dbReference type="InterPro" id="IPR033640">
    <property type="entry name" value="FAR_C"/>
</dbReference>
<comment type="caution">
    <text evidence="2">The sequence shown here is derived from an EMBL/GenBank/DDBJ whole genome shotgun (WGS) entry which is preliminary data.</text>
</comment>
<evidence type="ECO:0000313" key="2">
    <source>
        <dbReference type="EMBL" id="KAL0436312.1"/>
    </source>
</evidence>
<protein>
    <submittedName>
        <fullName evidence="2">Fatty acyl-CoA reductase 3</fullName>
    </submittedName>
</protein>
<proteinExistence type="predicted"/>
<dbReference type="PANTHER" id="PTHR11011:SF105">
    <property type="entry name" value="FATTY ACYL-COA REDUCTASE"/>
    <property type="match status" value="1"/>
</dbReference>
<reference evidence="2" key="2">
    <citation type="journal article" date="2024" name="Plant">
        <title>Genomic evolution and insights into agronomic trait innovations of Sesamum species.</title>
        <authorList>
            <person name="Miao H."/>
            <person name="Wang L."/>
            <person name="Qu L."/>
            <person name="Liu H."/>
            <person name="Sun Y."/>
            <person name="Le M."/>
            <person name="Wang Q."/>
            <person name="Wei S."/>
            <person name="Zheng Y."/>
            <person name="Lin W."/>
            <person name="Duan Y."/>
            <person name="Cao H."/>
            <person name="Xiong S."/>
            <person name="Wang X."/>
            <person name="Wei L."/>
            <person name="Li C."/>
            <person name="Ma Q."/>
            <person name="Ju M."/>
            <person name="Zhao R."/>
            <person name="Li G."/>
            <person name="Mu C."/>
            <person name="Tian Q."/>
            <person name="Mei H."/>
            <person name="Zhang T."/>
            <person name="Gao T."/>
            <person name="Zhang H."/>
        </authorList>
    </citation>
    <scope>NUCLEOTIDE SEQUENCE</scope>
    <source>
        <strain evidence="2">G02</strain>
    </source>
</reference>
<dbReference type="InterPro" id="IPR026055">
    <property type="entry name" value="FAR"/>
</dbReference>
<dbReference type="Pfam" id="PF03015">
    <property type="entry name" value="Sterile"/>
    <property type="match status" value="1"/>
</dbReference>
<name>A0AAW2W401_SESRA</name>
<dbReference type="GO" id="GO:0035336">
    <property type="term" value="P:long-chain fatty-acyl-CoA metabolic process"/>
    <property type="evidence" value="ECO:0007669"/>
    <property type="project" value="TreeGrafter"/>
</dbReference>
<organism evidence="2">
    <name type="scientific">Sesamum radiatum</name>
    <name type="common">Black benniseed</name>
    <dbReference type="NCBI Taxonomy" id="300843"/>
    <lineage>
        <taxon>Eukaryota</taxon>
        <taxon>Viridiplantae</taxon>
        <taxon>Streptophyta</taxon>
        <taxon>Embryophyta</taxon>
        <taxon>Tracheophyta</taxon>
        <taxon>Spermatophyta</taxon>
        <taxon>Magnoliopsida</taxon>
        <taxon>eudicotyledons</taxon>
        <taxon>Gunneridae</taxon>
        <taxon>Pentapetalae</taxon>
        <taxon>asterids</taxon>
        <taxon>lamiids</taxon>
        <taxon>Lamiales</taxon>
        <taxon>Pedaliaceae</taxon>
        <taxon>Sesamum</taxon>
    </lineage>
</organism>